<name>A0ABN9P3A2_9MYCO</name>
<sequence>MVLMFSETHDEFRSVTRKFLIENGEGQRRRAAMESGEHDSVTWHRMTDELGLTGVAIPEEFGGVGGDLADLVVVLEEVGRSLAVVPFLATVVVGQILLRVADRDSDRPWLPAIAGGAVTGAVALDAAARGSAPGITAVPDGDRWILSGHESFVIGGHTAELVIVAALDPAGTPGLFVVEGTADGLSRCHLPAVDLTLPLTDAELAGTPAWRLTSADSGEAVQHAIDILLCAIAADQVGGVQRCLEMAVDYAKTRIQFGRPIGSFQAIKHSCAEMWLEVEAAKSSAYRAWESVDRGGKSLSEAAALAKAYCSRAYTEVAKRNIQIHGGIGITWEHDSHLYLKRAKTLEMIAGAPAFHKRRLASFVGI</sequence>
<keyword evidence="4" id="KW-0274">FAD</keyword>
<dbReference type="SUPFAM" id="SSF56645">
    <property type="entry name" value="Acyl-CoA dehydrogenase NM domain-like"/>
    <property type="match status" value="1"/>
</dbReference>
<evidence type="ECO:0000259" key="7">
    <source>
        <dbReference type="Pfam" id="PF02771"/>
    </source>
</evidence>
<organism evidence="8 9">
    <name type="scientific">[Mycobacterium] wendilense</name>
    <dbReference type="NCBI Taxonomy" id="3064284"/>
    <lineage>
        <taxon>Bacteria</taxon>
        <taxon>Bacillati</taxon>
        <taxon>Actinomycetota</taxon>
        <taxon>Actinomycetes</taxon>
        <taxon>Mycobacteriales</taxon>
        <taxon>Mycobacteriaceae</taxon>
        <taxon>Mycolicibacter</taxon>
    </lineage>
</organism>
<proteinExistence type="inferred from homology"/>
<dbReference type="PANTHER" id="PTHR43884">
    <property type="entry name" value="ACYL-COA DEHYDROGENASE"/>
    <property type="match status" value="1"/>
</dbReference>
<feature type="domain" description="Acyl-CoA dehydrogenase/oxidase N-terminal" evidence="7">
    <location>
        <begin position="6"/>
        <end position="116"/>
    </location>
</feature>
<evidence type="ECO:0000313" key="9">
    <source>
        <dbReference type="Proteomes" id="UP001190466"/>
    </source>
</evidence>
<dbReference type="InterPro" id="IPR013786">
    <property type="entry name" value="AcylCoA_DH/ox_N"/>
</dbReference>
<evidence type="ECO:0000256" key="3">
    <source>
        <dbReference type="ARBA" id="ARBA00022630"/>
    </source>
</evidence>
<evidence type="ECO:0000256" key="1">
    <source>
        <dbReference type="ARBA" id="ARBA00001974"/>
    </source>
</evidence>
<evidence type="ECO:0000256" key="5">
    <source>
        <dbReference type="ARBA" id="ARBA00023002"/>
    </source>
</evidence>
<dbReference type="EMBL" id="OY726395">
    <property type="protein sequence ID" value="CAJ1586062.1"/>
    <property type="molecule type" value="Genomic_DNA"/>
</dbReference>
<dbReference type="EC" id="1.-.-.-" evidence="8"/>
<evidence type="ECO:0000313" key="8">
    <source>
        <dbReference type="EMBL" id="CAJ1586062.1"/>
    </source>
</evidence>
<keyword evidence="5 8" id="KW-0560">Oxidoreductase</keyword>
<dbReference type="InterPro" id="IPR009100">
    <property type="entry name" value="AcylCoA_DH/oxidase_NM_dom_sf"/>
</dbReference>
<gene>
    <name evidence="8" type="ORF">MU0050_004066</name>
</gene>
<evidence type="ECO:0000259" key="6">
    <source>
        <dbReference type="Pfam" id="PF00441"/>
    </source>
</evidence>
<keyword evidence="3" id="KW-0285">Flavoprotein</keyword>
<comment type="cofactor">
    <cofactor evidence="1">
        <name>FAD</name>
        <dbReference type="ChEBI" id="CHEBI:57692"/>
    </cofactor>
</comment>
<dbReference type="RefSeq" id="WP_316512117.1">
    <property type="nucleotide sequence ID" value="NZ_OY726395.1"/>
</dbReference>
<evidence type="ECO:0000256" key="4">
    <source>
        <dbReference type="ARBA" id="ARBA00022827"/>
    </source>
</evidence>
<dbReference type="InterPro" id="IPR046373">
    <property type="entry name" value="Acyl-CoA_Oxase/DH_mid-dom_sf"/>
</dbReference>
<dbReference type="InterPro" id="IPR009075">
    <property type="entry name" value="AcylCo_DH/oxidase_C"/>
</dbReference>
<dbReference type="PANTHER" id="PTHR43884:SF20">
    <property type="entry name" value="ACYL-COA DEHYDROGENASE FADE28"/>
    <property type="match status" value="1"/>
</dbReference>
<dbReference type="Pfam" id="PF00441">
    <property type="entry name" value="Acyl-CoA_dh_1"/>
    <property type="match status" value="1"/>
</dbReference>
<comment type="similarity">
    <text evidence="2">Belongs to the acyl-CoA dehydrogenase family.</text>
</comment>
<dbReference type="InterPro" id="IPR037069">
    <property type="entry name" value="AcylCoA_DH/ox_N_sf"/>
</dbReference>
<evidence type="ECO:0000256" key="2">
    <source>
        <dbReference type="ARBA" id="ARBA00009347"/>
    </source>
</evidence>
<reference evidence="8 9" key="1">
    <citation type="submission" date="2023-08" db="EMBL/GenBank/DDBJ databases">
        <authorList>
            <person name="Folkvardsen B D."/>
            <person name="Norman A."/>
        </authorList>
    </citation>
    <scope>NUCLEOTIDE SEQUENCE [LARGE SCALE GENOMIC DNA]</scope>
    <source>
        <strain evidence="8 9">Mu0050</strain>
    </source>
</reference>
<dbReference type="Gene3D" id="1.20.140.10">
    <property type="entry name" value="Butyryl-CoA Dehydrogenase, subunit A, domain 3"/>
    <property type="match status" value="1"/>
</dbReference>
<accession>A0ABN9P3A2</accession>
<keyword evidence="9" id="KW-1185">Reference proteome</keyword>
<dbReference type="Proteomes" id="UP001190466">
    <property type="component" value="Chromosome"/>
</dbReference>
<dbReference type="GO" id="GO:0016491">
    <property type="term" value="F:oxidoreductase activity"/>
    <property type="evidence" value="ECO:0007669"/>
    <property type="project" value="UniProtKB-KW"/>
</dbReference>
<feature type="domain" description="Acyl-CoA dehydrogenase/oxidase C-terminal" evidence="6">
    <location>
        <begin position="231"/>
        <end position="362"/>
    </location>
</feature>
<dbReference type="SUPFAM" id="SSF47203">
    <property type="entry name" value="Acyl-CoA dehydrogenase C-terminal domain-like"/>
    <property type="match status" value="1"/>
</dbReference>
<dbReference type="Gene3D" id="1.10.540.10">
    <property type="entry name" value="Acyl-CoA dehydrogenase/oxidase, N-terminal domain"/>
    <property type="match status" value="1"/>
</dbReference>
<protein>
    <submittedName>
        <fullName evidence="8">Acyl-CoA dehydrogenase family protein</fullName>
        <ecNumber evidence="8">1.-.-.-</ecNumber>
    </submittedName>
</protein>
<dbReference type="Pfam" id="PF02771">
    <property type="entry name" value="Acyl-CoA_dh_N"/>
    <property type="match status" value="1"/>
</dbReference>
<dbReference type="InterPro" id="IPR036250">
    <property type="entry name" value="AcylCo_DH-like_C"/>
</dbReference>
<dbReference type="Gene3D" id="2.40.110.10">
    <property type="entry name" value="Butyryl-CoA Dehydrogenase, subunit A, domain 2"/>
    <property type="match status" value="1"/>
</dbReference>